<protein>
    <submittedName>
        <fullName evidence="1">Oxidoreductase</fullName>
    </submittedName>
</protein>
<dbReference type="InterPro" id="IPR036188">
    <property type="entry name" value="FAD/NAD-bd_sf"/>
</dbReference>
<evidence type="ECO:0000313" key="1">
    <source>
        <dbReference type="EMBL" id="BAJ62790.1"/>
    </source>
</evidence>
<dbReference type="InParanoid" id="E8N2I4"/>
<accession>E8N2I4</accession>
<gene>
    <name evidence="1" type="ordered locus">ANT_07560</name>
</gene>
<evidence type="ECO:0000313" key="2">
    <source>
        <dbReference type="Proteomes" id="UP000008922"/>
    </source>
</evidence>
<keyword evidence="2" id="KW-1185">Reference proteome</keyword>
<dbReference type="eggNOG" id="COG1233">
    <property type="taxonomic scope" value="Bacteria"/>
</dbReference>
<organism evidence="1 2">
    <name type="scientific">Anaerolinea thermophila (strain DSM 14523 / JCM 11388 / NBRC 100420 / UNI-1)</name>
    <dbReference type="NCBI Taxonomy" id="926569"/>
    <lineage>
        <taxon>Bacteria</taxon>
        <taxon>Bacillati</taxon>
        <taxon>Chloroflexota</taxon>
        <taxon>Anaerolineae</taxon>
        <taxon>Anaerolineales</taxon>
        <taxon>Anaerolineaceae</taxon>
        <taxon>Anaerolinea</taxon>
    </lineage>
</organism>
<name>E8N2I4_ANATU</name>
<dbReference type="AlphaFoldDB" id="E8N2I4"/>
<sequence length="176" mass="19679">MPPLQKDGVMKRKSVLIIGAGIAGLSAGIYAQMNGYSSHILEMHTMAGGLCTAWKRKGYTIDGCTHWLTGSNPRDPMYTWWQEIGLVQGRTFIDFDTFAVIEDEGGRAFHMYTDVERLERHMLDLFPQDTQAVKEFIQGVRLALEMPTPDSRKKGVSALLDGIRSGFWMLTHLGGL</sequence>
<dbReference type="KEGG" id="atm:ANT_07560"/>
<dbReference type="EMBL" id="AP012029">
    <property type="protein sequence ID" value="BAJ62790.1"/>
    <property type="molecule type" value="Genomic_DNA"/>
</dbReference>
<dbReference type="Gene3D" id="3.50.50.60">
    <property type="entry name" value="FAD/NAD(P)-binding domain"/>
    <property type="match status" value="1"/>
</dbReference>
<dbReference type="STRING" id="926569.ANT_07560"/>
<proteinExistence type="predicted"/>
<dbReference type="Proteomes" id="UP000008922">
    <property type="component" value="Chromosome"/>
</dbReference>
<dbReference type="SUPFAM" id="SSF51905">
    <property type="entry name" value="FAD/NAD(P)-binding domain"/>
    <property type="match status" value="1"/>
</dbReference>
<dbReference type="PANTHER" id="PTHR43734:SF1">
    <property type="entry name" value="PHYTOENE DESATURASE"/>
    <property type="match status" value="1"/>
</dbReference>
<reference evidence="1 2" key="1">
    <citation type="submission" date="2010-12" db="EMBL/GenBank/DDBJ databases">
        <title>Whole genome sequence of Anaerolinea thermophila UNI-1.</title>
        <authorList>
            <person name="Narita-Yamada S."/>
            <person name="Kishi E."/>
            <person name="Watanabe Y."/>
            <person name="Takasaki K."/>
            <person name="Ankai A."/>
            <person name="Oguchi A."/>
            <person name="Fukui S."/>
            <person name="Takahashi M."/>
            <person name="Yashiro I."/>
            <person name="Hosoyama A."/>
            <person name="Sekiguchi Y."/>
            <person name="Hanada S."/>
            <person name="Fujita N."/>
        </authorList>
    </citation>
    <scope>NUCLEOTIDE SEQUENCE [LARGE SCALE GENOMIC DNA]</scope>
    <source>
        <strain evidence="2">DSM 14523 / JCM 11388 / NBRC 100420 / UNI-1</strain>
    </source>
</reference>
<dbReference type="Pfam" id="PF13450">
    <property type="entry name" value="NAD_binding_8"/>
    <property type="match status" value="1"/>
</dbReference>
<dbReference type="PANTHER" id="PTHR43734">
    <property type="entry name" value="PHYTOENE DESATURASE"/>
    <property type="match status" value="1"/>
</dbReference>
<dbReference type="HOGENOM" id="CLU_1522140_0_0_0"/>